<dbReference type="Pfam" id="PF00441">
    <property type="entry name" value="Acyl-CoA_dh_1"/>
    <property type="match status" value="1"/>
</dbReference>
<organism evidence="3 4">
    <name type="scientific">Mycobacterium helveticum</name>
    <dbReference type="NCBI Taxonomy" id="2592811"/>
    <lineage>
        <taxon>Bacteria</taxon>
        <taxon>Bacillati</taxon>
        <taxon>Actinomycetota</taxon>
        <taxon>Actinomycetes</taxon>
        <taxon>Mycobacteriales</taxon>
        <taxon>Mycobacteriaceae</taxon>
        <taxon>Mycobacterium</taxon>
    </lineage>
</organism>
<dbReference type="Gene3D" id="1.20.140.10">
    <property type="entry name" value="Butyryl-CoA Dehydrogenase, subunit A, domain 3"/>
    <property type="match status" value="1"/>
</dbReference>
<comment type="caution">
    <text evidence="3">The sequence shown here is derived from an EMBL/GenBank/DDBJ whole genome shotgun (WGS) entry which is preliminary data.</text>
</comment>
<evidence type="ECO:0000313" key="3">
    <source>
        <dbReference type="EMBL" id="TVS92214.1"/>
    </source>
</evidence>
<evidence type="ECO:0000313" key="4">
    <source>
        <dbReference type="Proteomes" id="UP000320513"/>
    </source>
</evidence>
<dbReference type="OrthoDB" id="8677713at2"/>
<gene>
    <name evidence="3" type="ORF">FPZ47_01810</name>
</gene>
<keyword evidence="1" id="KW-0285">Flavoprotein</keyword>
<dbReference type="InterPro" id="IPR009075">
    <property type="entry name" value="AcylCo_DH/oxidase_C"/>
</dbReference>
<feature type="domain" description="Acyl-CoA dehydrogenase/oxidase C-terminal" evidence="2">
    <location>
        <begin position="191"/>
        <end position="302"/>
    </location>
</feature>
<proteinExistence type="predicted"/>
<sequence length="343" mass="36253">MSQEGQPIDESWPMVEEAVFRLFEELAGKSGNGAVPAATSGSAEHVAIGPRLAELGWSDIEAEYPVEACELLFRAQGRSLALTDCLDRVMLAELAELLDEPADHVLLPGLSPGHIPGSDDGRVSGIVLGPLEGRLVVPVSRPMGAVSVGVVDSSRLDGERMDTFDASACWTRVSGPLDASLVEASTEWDRAMAAARRALATELVALAEQVLRIAVEHVSVRMQFGAPIGSFQSPRHALADASAVLAGARALLGESWRYGGRLSAVTAKAAAGRAHRAVSDVALQVCGAIGLTAEHDLHRYVTRGFQVDALCGSHDHLEALLGEQLFEIYAPGRALPAIVTWSD</sequence>
<reference evidence="3 4" key="1">
    <citation type="submission" date="2019-07" db="EMBL/GenBank/DDBJ databases">
        <title>New Mycobacterium species.</title>
        <authorList>
            <person name="Tortoli E."/>
            <person name="Ghielmetti G."/>
            <person name="Friedel U."/>
            <person name="Trovato A."/>
        </authorList>
    </citation>
    <scope>NUCLEOTIDE SEQUENCE [LARGE SCALE GENOMIC DNA]</scope>
    <source>
        <strain evidence="3 4">16-83</strain>
    </source>
</reference>
<accession>A0A557Y101</accession>
<dbReference type="AlphaFoldDB" id="A0A557Y101"/>
<dbReference type="SUPFAM" id="SSF47203">
    <property type="entry name" value="Acyl-CoA dehydrogenase C-terminal domain-like"/>
    <property type="match status" value="1"/>
</dbReference>
<dbReference type="Proteomes" id="UP000320513">
    <property type="component" value="Unassembled WGS sequence"/>
</dbReference>
<dbReference type="RefSeq" id="WP_144945633.1">
    <property type="nucleotide sequence ID" value="NZ_VMQU01000004.1"/>
</dbReference>
<protein>
    <submittedName>
        <fullName evidence="3">Acyl-CoA dehydrogenase</fullName>
    </submittedName>
</protein>
<name>A0A557Y101_9MYCO</name>
<dbReference type="EMBL" id="VMQU01000004">
    <property type="protein sequence ID" value="TVS92214.1"/>
    <property type="molecule type" value="Genomic_DNA"/>
</dbReference>
<dbReference type="InterPro" id="IPR036250">
    <property type="entry name" value="AcylCo_DH-like_C"/>
</dbReference>
<dbReference type="GO" id="GO:0016627">
    <property type="term" value="F:oxidoreductase activity, acting on the CH-CH group of donors"/>
    <property type="evidence" value="ECO:0007669"/>
    <property type="project" value="InterPro"/>
</dbReference>
<evidence type="ECO:0000256" key="1">
    <source>
        <dbReference type="ARBA" id="ARBA00022630"/>
    </source>
</evidence>
<keyword evidence="4" id="KW-1185">Reference proteome</keyword>
<evidence type="ECO:0000259" key="2">
    <source>
        <dbReference type="Pfam" id="PF00441"/>
    </source>
</evidence>